<dbReference type="PROSITE" id="PS01096">
    <property type="entry name" value="PPIC_PPIASE_1"/>
    <property type="match status" value="1"/>
</dbReference>
<dbReference type="Proteomes" id="UP000448943">
    <property type="component" value="Unassembled WGS sequence"/>
</dbReference>
<comment type="caution">
    <text evidence="4">The sequence shown here is derived from an EMBL/GenBank/DDBJ whole genome shotgun (WGS) entry which is preliminary data.</text>
</comment>
<dbReference type="Pfam" id="PF13616">
    <property type="entry name" value="Rotamase_3"/>
    <property type="match status" value="1"/>
</dbReference>
<dbReference type="PANTHER" id="PTHR47245:SF2">
    <property type="entry name" value="PEPTIDYL-PROLYL CIS-TRANS ISOMERASE HP_0175-RELATED"/>
    <property type="match status" value="1"/>
</dbReference>
<dbReference type="RefSeq" id="WP_160643573.1">
    <property type="nucleotide sequence ID" value="NZ_SIJB01000004.1"/>
</dbReference>
<feature type="domain" description="PpiC" evidence="3">
    <location>
        <begin position="190"/>
        <end position="280"/>
    </location>
</feature>
<evidence type="ECO:0000256" key="2">
    <source>
        <dbReference type="SAM" id="Phobius"/>
    </source>
</evidence>
<dbReference type="Gene3D" id="1.10.4030.10">
    <property type="entry name" value="Porin chaperone SurA, peptide-binding domain"/>
    <property type="match status" value="1"/>
</dbReference>
<dbReference type="AlphaFoldDB" id="A0A6N9PVH5"/>
<dbReference type="OrthoDB" id="14196at2"/>
<keyword evidence="2" id="KW-1133">Transmembrane helix</keyword>
<sequence length="327" mass="36750">MNEIKNKSSNLWIIMSFIIAGLIALSIVTALNSNTTVANDGQSSESNEQAASESDVVAIVNDEQIDKNKLFDLMVQQLGKETSGALVQQLIDQTLVSQELAKKGLVVTDEELANGISKEIENFKASFGSEEEVEAYLLQYGMSMEDYEKIVEDMVPFQLEIEKLFESEIDVTDEEITKYYEENLSFYTENEQVKASHILVETKEEAEAIMQQINDGVDFAELAKEHSIDPGSGANGGDLGFFGRDMMVPEFEEAAFNLSVGEMSEIVQSEFGFHIIKVTDKKEAKTPTLEEKQEEIKEELIKVKTSEQYQLWIEEVKTESEIEVLFN</sequence>
<keyword evidence="5" id="KW-1185">Reference proteome</keyword>
<feature type="transmembrane region" description="Helical" evidence="2">
    <location>
        <begin position="12"/>
        <end position="31"/>
    </location>
</feature>
<name>A0A6N9PVH5_9BACL</name>
<evidence type="ECO:0000313" key="5">
    <source>
        <dbReference type="Proteomes" id="UP000448943"/>
    </source>
</evidence>
<dbReference type="InterPro" id="IPR023058">
    <property type="entry name" value="PPIase_PpiC_CS"/>
</dbReference>
<evidence type="ECO:0000313" key="4">
    <source>
        <dbReference type="EMBL" id="NBI27529.1"/>
    </source>
</evidence>
<dbReference type="SUPFAM" id="SSF54534">
    <property type="entry name" value="FKBP-like"/>
    <property type="match status" value="1"/>
</dbReference>
<keyword evidence="2" id="KW-0472">Membrane</keyword>
<evidence type="ECO:0000256" key="1">
    <source>
        <dbReference type="PROSITE-ProRule" id="PRU00278"/>
    </source>
</evidence>
<dbReference type="Pfam" id="PF13624">
    <property type="entry name" value="SurA_N_3"/>
    <property type="match status" value="1"/>
</dbReference>
<dbReference type="PANTHER" id="PTHR47245">
    <property type="entry name" value="PEPTIDYLPROLYL ISOMERASE"/>
    <property type="match status" value="1"/>
</dbReference>
<keyword evidence="2" id="KW-0812">Transmembrane</keyword>
<reference evidence="4 5" key="1">
    <citation type="submission" date="2019-01" db="EMBL/GenBank/DDBJ databases">
        <title>Chengkuizengella sp. nov., isolated from deep-sea sediment of East Pacific Ocean.</title>
        <authorList>
            <person name="Yang J."/>
            <person name="Lai Q."/>
            <person name="Shao Z."/>
        </authorList>
    </citation>
    <scope>NUCLEOTIDE SEQUENCE [LARGE SCALE GENOMIC DNA]</scope>
    <source>
        <strain evidence="4 5">YPA3-1-1</strain>
    </source>
</reference>
<dbReference type="InterPro" id="IPR050245">
    <property type="entry name" value="PrsA_foldase"/>
</dbReference>
<evidence type="ECO:0000259" key="3">
    <source>
        <dbReference type="PROSITE" id="PS50198"/>
    </source>
</evidence>
<dbReference type="InterPro" id="IPR027304">
    <property type="entry name" value="Trigger_fact/SurA_dom_sf"/>
</dbReference>
<dbReference type="Gene3D" id="3.10.50.40">
    <property type="match status" value="1"/>
</dbReference>
<protein>
    <submittedName>
        <fullName evidence="4">Foldase</fullName>
    </submittedName>
</protein>
<accession>A0A6N9PVH5</accession>
<keyword evidence="1" id="KW-0697">Rotamase</keyword>
<proteinExistence type="predicted"/>
<dbReference type="SUPFAM" id="SSF109998">
    <property type="entry name" value="Triger factor/SurA peptide-binding domain-like"/>
    <property type="match status" value="1"/>
</dbReference>
<dbReference type="InterPro" id="IPR046357">
    <property type="entry name" value="PPIase_dom_sf"/>
</dbReference>
<organism evidence="4 5">
    <name type="scientific">Chengkuizengella marina</name>
    <dbReference type="NCBI Taxonomy" id="2507566"/>
    <lineage>
        <taxon>Bacteria</taxon>
        <taxon>Bacillati</taxon>
        <taxon>Bacillota</taxon>
        <taxon>Bacilli</taxon>
        <taxon>Bacillales</taxon>
        <taxon>Paenibacillaceae</taxon>
        <taxon>Chengkuizengella</taxon>
    </lineage>
</organism>
<dbReference type="InterPro" id="IPR000297">
    <property type="entry name" value="PPIase_PpiC"/>
</dbReference>
<keyword evidence="1" id="KW-0413">Isomerase</keyword>
<dbReference type="EMBL" id="SIJB01000004">
    <property type="protein sequence ID" value="NBI27529.1"/>
    <property type="molecule type" value="Genomic_DNA"/>
</dbReference>
<dbReference type="PROSITE" id="PS50198">
    <property type="entry name" value="PPIC_PPIASE_2"/>
    <property type="match status" value="1"/>
</dbReference>
<dbReference type="GO" id="GO:0003755">
    <property type="term" value="F:peptidyl-prolyl cis-trans isomerase activity"/>
    <property type="evidence" value="ECO:0007669"/>
    <property type="project" value="UniProtKB-KW"/>
</dbReference>
<gene>
    <name evidence="4" type="ORF">ERL59_00920</name>
</gene>